<reference evidence="10 11" key="1">
    <citation type="submission" date="2021-01" db="EMBL/GenBank/DDBJ databases">
        <title>Whole genome shotgun sequence of Plantactinospora endophytica NBRC 110450.</title>
        <authorList>
            <person name="Komaki H."/>
            <person name="Tamura T."/>
        </authorList>
    </citation>
    <scope>NUCLEOTIDE SEQUENCE [LARGE SCALE GENOMIC DNA]</scope>
    <source>
        <strain evidence="10 11">NBRC 110450</strain>
    </source>
</reference>
<name>A0ABQ4EAP1_9ACTN</name>
<feature type="transmembrane region" description="Helical" evidence="8">
    <location>
        <begin position="592"/>
        <end position="611"/>
    </location>
</feature>
<feature type="compositionally biased region" description="Low complexity" evidence="7">
    <location>
        <begin position="614"/>
        <end position="630"/>
    </location>
</feature>
<feature type="transmembrane region" description="Helical" evidence="8">
    <location>
        <begin position="441"/>
        <end position="459"/>
    </location>
</feature>
<proteinExistence type="predicted"/>
<evidence type="ECO:0000256" key="5">
    <source>
        <dbReference type="ARBA" id="ARBA00022833"/>
    </source>
</evidence>
<keyword evidence="2" id="KW-0645">Protease</keyword>
<keyword evidence="4" id="KW-0378">Hydrolase</keyword>
<feature type="region of interest" description="Disordered" evidence="7">
    <location>
        <begin position="614"/>
        <end position="665"/>
    </location>
</feature>
<feature type="transmembrane region" description="Helical" evidence="8">
    <location>
        <begin position="158"/>
        <end position="179"/>
    </location>
</feature>
<dbReference type="PANTHER" id="PTHR48125">
    <property type="entry name" value="LP07818P1"/>
    <property type="match status" value="1"/>
</dbReference>
<dbReference type="Pfam" id="PF01435">
    <property type="entry name" value="Peptidase_M48"/>
    <property type="match status" value="1"/>
</dbReference>
<feature type="transmembrane region" description="Helical" evidence="8">
    <location>
        <begin position="726"/>
        <end position="743"/>
    </location>
</feature>
<feature type="transmembrane region" description="Helical" evidence="8">
    <location>
        <begin position="313"/>
        <end position="331"/>
    </location>
</feature>
<dbReference type="Proteomes" id="UP000646749">
    <property type="component" value="Unassembled WGS sequence"/>
</dbReference>
<keyword evidence="11" id="KW-1185">Reference proteome</keyword>
<dbReference type="EMBL" id="BONW01000039">
    <property type="protein sequence ID" value="GIG91730.1"/>
    <property type="molecule type" value="Genomic_DNA"/>
</dbReference>
<evidence type="ECO:0000256" key="1">
    <source>
        <dbReference type="ARBA" id="ARBA00001947"/>
    </source>
</evidence>
<keyword evidence="8" id="KW-1133">Transmembrane helix</keyword>
<feature type="domain" description="Peptidase M48" evidence="9">
    <location>
        <begin position="252"/>
        <end position="396"/>
    </location>
</feature>
<feature type="transmembrane region" description="Helical" evidence="8">
    <location>
        <begin position="280"/>
        <end position="301"/>
    </location>
</feature>
<feature type="compositionally biased region" description="Low complexity" evidence="7">
    <location>
        <begin position="640"/>
        <end position="665"/>
    </location>
</feature>
<evidence type="ECO:0000313" key="11">
    <source>
        <dbReference type="Proteomes" id="UP000646749"/>
    </source>
</evidence>
<feature type="transmembrane region" description="Helical" evidence="8">
    <location>
        <begin position="471"/>
        <end position="489"/>
    </location>
</feature>
<keyword evidence="5" id="KW-0862">Zinc</keyword>
<comment type="cofactor">
    <cofactor evidence="1">
        <name>Zn(2+)</name>
        <dbReference type="ChEBI" id="CHEBI:29105"/>
    </cofactor>
</comment>
<dbReference type="RefSeq" id="WP_377475435.1">
    <property type="nucleotide sequence ID" value="NZ_JBHTIQ010000047.1"/>
</dbReference>
<sequence>MLEPPTHHRPQQPPPEEPAEPVEPVRSTESTEPTEPAEPAEPVRSTESTRSTEPADPVESGAEPVDPADPPVADAAAEARGLRWLHLLVLLALAAVGVGAGDAVFVVHDLGRWGEVQACAALHDLPPDGGQIARLLGRGDVYETCEAGFEANRYAARLGGAVAMLLLAGLCVILGGLWLRLRLGGRVRRQPPDGEATATITGRFEYWCGALGLTGRRRPGLVVAPWGRIDGEAYTTSVPFGRPVVVVPVAHAYGREDVLDLVLLHELAHVRARDVSWASATWWAGWLAVPVLLLAMAPVLVEPAAVTGSYVRSLPIAVALAVAALVLRAAVLRRREHAADRFAVARGDLGNALKAATGVDDDTPTRPPARRWAPRSGLRRLLATHPPKPERASAVNRSAGWEGGFGVAAAIGLLAMFTFQTIERLLLGVADSLPSAGSVDVEPAVLGAALVWAAAVLPIWARHPAPNRRNWWARVAGSTSGLVAGYLLPGYGEEAPLHGVFMVGFVPGVLGWAVLLLAGVSAIGAGLAEALAAVPRGVRRAVAGTCAVLGMTMLLGTVLDTATLVLFGHWAWRSVPIDRALWNTPNGLFRTWTPGVMLLVTAVLLALRGGAPRSPTGAAPSPPAGATSPAPAGPTPTTPAGPTTATPAGLAPTTPAGLVPATPAGGTGLAATGTNTGAADRAWSVRRLVVLVLLAVCVGSVAASVASPVLADRVAADGAFFLLFNRWWMCAATGWLVVLVVLLTTGAQVRTGGIAVAWLAGAVTTALTGAGQYLRDVLVGVRHDLDHLTSFVQRPWWLLTALIVLSMPVTVLLSDVLAVIRARVRYADRPVRRRFWPVATASTVGVVAAVCVIVLGSATALTGEAGDWDRLQAARIEPGAPDGNRVRPIGADPGRLLSQASVDALLAEARRGLPPEWQVSSIPTETGAEELAGMRPQSCADRLVARRQVQRDLGPVADGTIVLTVPPDTLPPLGATLGFALTSYRSRDAGRQLLAEADAELANCPRWSVPAPLSDDQRSHLSAVAIAPPDLPHQSLQTRLTNSSSVGGLPAVVGGARVVLGVGHNVLTVEIARGIPFRDQLDPKEQILLDDLAVRTARLIAHALDTARARTDR</sequence>
<keyword evidence="8" id="KW-0812">Transmembrane</keyword>
<evidence type="ECO:0000256" key="8">
    <source>
        <dbReference type="SAM" id="Phobius"/>
    </source>
</evidence>
<feature type="compositionally biased region" description="Low complexity" evidence="7">
    <location>
        <begin position="22"/>
        <end position="34"/>
    </location>
</feature>
<evidence type="ECO:0000256" key="7">
    <source>
        <dbReference type="SAM" id="MobiDB-lite"/>
    </source>
</evidence>
<keyword evidence="3" id="KW-0479">Metal-binding</keyword>
<feature type="transmembrane region" description="Helical" evidence="8">
    <location>
        <begin position="794"/>
        <end position="814"/>
    </location>
</feature>
<dbReference type="PANTHER" id="PTHR48125:SF10">
    <property type="entry name" value="OS12G0136300 PROTEIN"/>
    <property type="match status" value="1"/>
</dbReference>
<feature type="transmembrane region" description="Helical" evidence="8">
    <location>
        <begin position="399"/>
        <end position="421"/>
    </location>
</feature>
<evidence type="ECO:0000256" key="6">
    <source>
        <dbReference type="ARBA" id="ARBA00023049"/>
    </source>
</evidence>
<feature type="transmembrane region" description="Helical" evidence="8">
    <location>
        <begin position="546"/>
        <end position="572"/>
    </location>
</feature>
<feature type="transmembrane region" description="Helical" evidence="8">
    <location>
        <begin position="835"/>
        <end position="855"/>
    </location>
</feature>
<accession>A0ABQ4EAP1</accession>
<keyword evidence="6" id="KW-0482">Metalloprotease</keyword>
<evidence type="ECO:0000259" key="9">
    <source>
        <dbReference type="Pfam" id="PF01435"/>
    </source>
</evidence>
<evidence type="ECO:0000256" key="3">
    <source>
        <dbReference type="ARBA" id="ARBA00022723"/>
    </source>
</evidence>
<feature type="transmembrane region" description="Helical" evidence="8">
    <location>
        <begin position="509"/>
        <end position="534"/>
    </location>
</feature>
<evidence type="ECO:0000256" key="4">
    <source>
        <dbReference type="ARBA" id="ARBA00022801"/>
    </source>
</evidence>
<keyword evidence="8" id="KW-0472">Membrane</keyword>
<feature type="transmembrane region" description="Helical" evidence="8">
    <location>
        <begin position="688"/>
        <end position="706"/>
    </location>
</feature>
<feature type="transmembrane region" description="Helical" evidence="8">
    <location>
        <begin position="755"/>
        <end position="774"/>
    </location>
</feature>
<comment type="caution">
    <text evidence="10">The sequence shown here is derived from an EMBL/GenBank/DDBJ whole genome shotgun (WGS) entry which is preliminary data.</text>
</comment>
<feature type="region of interest" description="Disordered" evidence="7">
    <location>
        <begin position="1"/>
        <end position="72"/>
    </location>
</feature>
<feature type="transmembrane region" description="Helical" evidence="8">
    <location>
        <begin position="87"/>
        <end position="107"/>
    </location>
</feature>
<evidence type="ECO:0000256" key="2">
    <source>
        <dbReference type="ARBA" id="ARBA00022670"/>
    </source>
</evidence>
<organism evidence="10 11">
    <name type="scientific">Plantactinospora endophytica</name>
    <dbReference type="NCBI Taxonomy" id="673535"/>
    <lineage>
        <taxon>Bacteria</taxon>
        <taxon>Bacillati</taxon>
        <taxon>Actinomycetota</taxon>
        <taxon>Actinomycetes</taxon>
        <taxon>Micromonosporales</taxon>
        <taxon>Micromonosporaceae</taxon>
        <taxon>Plantactinospora</taxon>
    </lineage>
</organism>
<protein>
    <recommendedName>
        <fullName evidence="9">Peptidase M48 domain-containing protein</fullName>
    </recommendedName>
</protein>
<dbReference type="InterPro" id="IPR001915">
    <property type="entry name" value="Peptidase_M48"/>
</dbReference>
<gene>
    <name evidence="10" type="ORF">Pen02_66660</name>
</gene>
<evidence type="ECO:0000313" key="10">
    <source>
        <dbReference type="EMBL" id="GIG91730.1"/>
    </source>
</evidence>